<keyword evidence="1" id="KW-0694">RNA-binding</keyword>
<sequence length="255" mass="29099">MILIQQLDSLRKETTMKDRQLKSSYRKDSSRRYSRKNRYALRSEETKKVKTSFWKSLKEKISSYFGNLFGSHPTKSVALTKRTDKKEEIKTEDRKAPEKSYTEAKTLSKATVAKSKEQVAAYQEWSPKATVDQGTVPTETKTVTESLDEQKEAQTPPPGQSIEELVTSNKLYVGNLPYNLTDSDLFEIFAKVGPIKNVEIIRDRRTNRTKGFGFVEMADLDSARKAVTILNRIEVMGRRIIVTGAKSEKKDSTQE</sequence>
<feature type="compositionally biased region" description="Basic and acidic residues" evidence="2">
    <location>
        <begin position="14"/>
        <end position="31"/>
    </location>
</feature>
<proteinExistence type="predicted"/>
<evidence type="ECO:0000313" key="4">
    <source>
        <dbReference type="EMBL" id="CAI9086256.1"/>
    </source>
</evidence>
<reference evidence="4" key="1">
    <citation type="submission" date="2023-03" db="EMBL/GenBank/DDBJ databases">
        <authorList>
            <person name="Cremers G."/>
            <person name="Picone N."/>
        </authorList>
    </citation>
    <scope>NUCLEOTIDE SEQUENCE</scope>
    <source>
        <strain evidence="4">Sample_alias</strain>
    </source>
</reference>
<feature type="region of interest" description="Disordered" evidence="2">
    <location>
        <begin position="14"/>
        <end position="39"/>
    </location>
</feature>
<name>A0ABM9IEY4_9BACT</name>
<dbReference type="EMBL" id="OX458932">
    <property type="protein sequence ID" value="CAI9086256.1"/>
    <property type="molecule type" value="Genomic_DNA"/>
</dbReference>
<feature type="region of interest" description="Disordered" evidence="2">
    <location>
        <begin position="79"/>
        <end position="101"/>
    </location>
</feature>
<evidence type="ECO:0000259" key="3">
    <source>
        <dbReference type="PROSITE" id="PS50102"/>
    </source>
</evidence>
<dbReference type="Pfam" id="PF00076">
    <property type="entry name" value="RRM_1"/>
    <property type="match status" value="1"/>
</dbReference>
<dbReference type="Proteomes" id="UP001161497">
    <property type="component" value="Chromosome"/>
</dbReference>
<accession>A0ABM9IEY4</accession>
<protein>
    <submittedName>
        <fullName evidence="4">RNA-binding protein, RRM domain (Modular protein)</fullName>
    </submittedName>
</protein>
<feature type="region of interest" description="Disordered" evidence="2">
    <location>
        <begin position="130"/>
        <end position="161"/>
    </location>
</feature>
<evidence type="ECO:0000313" key="5">
    <source>
        <dbReference type="Proteomes" id="UP001161497"/>
    </source>
</evidence>
<dbReference type="InterPro" id="IPR012677">
    <property type="entry name" value="Nucleotide-bd_a/b_plait_sf"/>
</dbReference>
<dbReference type="InterPro" id="IPR035979">
    <property type="entry name" value="RBD_domain_sf"/>
</dbReference>
<evidence type="ECO:0000256" key="2">
    <source>
        <dbReference type="SAM" id="MobiDB-lite"/>
    </source>
</evidence>
<dbReference type="PANTHER" id="PTHR48025:SF1">
    <property type="entry name" value="RRM DOMAIN-CONTAINING PROTEIN"/>
    <property type="match status" value="1"/>
</dbReference>
<dbReference type="Gene3D" id="3.30.70.330">
    <property type="match status" value="1"/>
</dbReference>
<evidence type="ECO:0000256" key="1">
    <source>
        <dbReference type="ARBA" id="ARBA00022884"/>
    </source>
</evidence>
<feature type="domain" description="RRM" evidence="3">
    <location>
        <begin position="169"/>
        <end position="247"/>
    </location>
</feature>
<dbReference type="SMART" id="SM00360">
    <property type="entry name" value="RRM"/>
    <property type="match status" value="1"/>
</dbReference>
<keyword evidence="5" id="KW-1185">Reference proteome</keyword>
<gene>
    <name evidence="4" type="ORF">MFUM_1934</name>
</gene>
<dbReference type="PROSITE" id="PS50102">
    <property type="entry name" value="RRM"/>
    <property type="match status" value="1"/>
</dbReference>
<dbReference type="SUPFAM" id="SSF54928">
    <property type="entry name" value="RNA-binding domain, RBD"/>
    <property type="match status" value="1"/>
</dbReference>
<feature type="compositionally biased region" description="Basic and acidic residues" evidence="2">
    <location>
        <begin position="81"/>
        <end position="101"/>
    </location>
</feature>
<dbReference type="PANTHER" id="PTHR48025">
    <property type="entry name" value="OS02G0815200 PROTEIN"/>
    <property type="match status" value="1"/>
</dbReference>
<feature type="compositionally biased region" description="Polar residues" evidence="2">
    <location>
        <begin position="132"/>
        <end position="145"/>
    </location>
</feature>
<dbReference type="InterPro" id="IPR000504">
    <property type="entry name" value="RRM_dom"/>
</dbReference>
<dbReference type="InterPro" id="IPR050502">
    <property type="entry name" value="Euk_RNA-bind_prot"/>
</dbReference>
<organism evidence="4 5">
    <name type="scientific">Candidatus Methylacidiphilum fumarolicum</name>
    <dbReference type="NCBI Taxonomy" id="591154"/>
    <lineage>
        <taxon>Bacteria</taxon>
        <taxon>Pseudomonadati</taxon>
        <taxon>Verrucomicrobiota</taxon>
        <taxon>Methylacidiphilae</taxon>
        <taxon>Methylacidiphilales</taxon>
        <taxon>Methylacidiphilaceae</taxon>
        <taxon>Methylacidiphilum (ex Ratnadevi et al. 2023)</taxon>
    </lineage>
</organism>